<dbReference type="PANTHER" id="PTHR44914">
    <property type="entry name" value="CHAPERONE PROTEIN DNAJ 13"/>
    <property type="match status" value="1"/>
</dbReference>
<organism evidence="4 5">
    <name type="scientific">Colocasia esculenta</name>
    <name type="common">Wild taro</name>
    <name type="synonym">Arum esculentum</name>
    <dbReference type="NCBI Taxonomy" id="4460"/>
    <lineage>
        <taxon>Eukaryota</taxon>
        <taxon>Viridiplantae</taxon>
        <taxon>Streptophyta</taxon>
        <taxon>Embryophyta</taxon>
        <taxon>Tracheophyta</taxon>
        <taxon>Spermatophyta</taxon>
        <taxon>Magnoliopsida</taxon>
        <taxon>Liliopsida</taxon>
        <taxon>Araceae</taxon>
        <taxon>Aroideae</taxon>
        <taxon>Colocasieae</taxon>
        <taxon>Colocasia</taxon>
    </lineage>
</organism>
<sequence length="194" mass="21999">MLYAIGIQVLLSRELDSLVATGALIIPSSLYFLLKRFVVKPYYLRREKQKVLEKEEKSTVQVREARAAAEKAQKLLQNVSNRKRNRQAEVGGLVITRALYGKSKVLKRVDEIKEVNDVSSEVLDVTIPLNFLVNDAGQLKLHKGIKKSGIMGFCDPCPGEPKQLFVEYTYNGQNYQVIVDDQDEMLIPHDGHRI</sequence>
<proteinExistence type="predicted"/>
<accession>A0A843VSA8</accession>
<dbReference type="InterPro" id="IPR024586">
    <property type="entry name" value="DnaJ-like_C11_C"/>
</dbReference>
<dbReference type="Proteomes" id="UP000652761">
    <property type="component" value="Unassembled WGS sequence"/>
</dbReference>
<evidence type="ECO:0000256" key="1">
    <source>
        <dbReference type="ARBA" id="ARBA00023186"/>
    </source>
</evidence>
<dbReference type="PANTHER" id="PTHR44914:SF1">
    <property type="entry name" value="CHAPERONE PROTEIN DNAJ 13"/>
    <property type="match status" value="1"/>
</dbReference>
<keyword evidence="5" id="KW-1185">Reference proteome</keyword>
<feature type="coiled-coil region" evidence="2">
    <location>
        <begin position="62"/>
        <end position="89"/>
    </location>
</feature>
<gene>
    <name evidence="4" type="ORF">Taro_032281</name>
</gene>
<dbReference type="InterPro" id="IPR042162">
    <property type="entry name" value="AtJ13"/>
</dbReference>
<name>A0A843VSA8_COLES</name>
<evidence type="ECO:0000259" key="3">
    <source>
        <dbReference type="Pfam" id="PF11875"/>
    </source>
</evidence>
<dbReference type="AlphaFoldDB" id="A0A843VSA8"/>
<comment type="caution">
    <text evidence="4">The sequence shown here is derived from an EMBL/GenBank/DDBJ whole genome shotgun (WGS) entry which is preliminary data.</text>
</comment>
<evidence type="ECO:0000256" key="2">
    <source>
        <dbReference type="SAM" id="Coils"/>
    </source>
</evidence>
<keyword evidence="1" id="KW-0143">Chaperone</keyword>
<keyword evidence="2" id="KW-0175">Coiled coil</keyword>
<reference evidence="4" key="1">
    <citation type="submission" date="2017-07" db="EMBL/GenBank/DDBJ databases">
        <title>Taro Niue Genome Assembly and Annotation.</title>
        <authorList>
            <person name="Atibalentja N."/>
            <person name="Keating K."/>
            <person name="Fields C.J."/>
        </authorList>
    </citation>
    <scope>NUCLEOTIDE SEQUENCE</scope>
    <source>
        <strain evidence="4">Niue_2</strain>
        <tissue evidence="4">Leaf</tissue>
    </source>
</reference>
<feature type="domain" description="DnaJ-like protein C11 C-terminal" evidence="3">
    <location>
        <begin position="53"/>
        <end position="188"/>
    </location>
</feature>
<evidence type="ECO:0000313" key="4">
    <source>
        <dbReference type="EMBL" id="MQL99558.1"/>
    </source>
</evidence>
<protein>
    <recommendedName>
        <fullName evidence="3">DnaJ-like protein C11 C-terminal domain-containing protein</fullName>
    </recommendedName>
</protein>
<evidence type="ECO:0000313" key="5">
    <source>
        <dbReference type="Proteomes" id="UP000652761"/>
    </source>
</evidence>
<dbReference type="EMBL" id="NMUH01002370">
    <property type="protein sequence ID" value="MQL99558.1"/>
    <property type="molecule type" value="Genomic_DNA"/>
</dbReference>
<dbReference type="Pfam" id="PF11875">
    <property type="entry name" value="DnaJ-like_C11_C"/>
    <property type="match status" value="1"/>
</dbReference>
<dbReference type="OrthoDB" id="10250354at2759"/>